<accession>A0A915KAR1</accession>
<name>A0A915KAR1_ROMCU</name>
<dbReference type="Proteomes" id="UP000887565">
    <property type="component" value="Unplaced"/>
</dbReference>
<reference evidence="2" key="1">
    <citation type="submission" date="2022-11" db="UniProtKB">
        <authorList>
            <consortium name="WormBaseParasite"/>
        </authorList>
    </citation>
    <scope>IDENTIFICATION</scope>
</reference>
<sequence>MGVQAATVTESEGNILVLTPGSLVNLLVTFDVVKCVASNAEPVLVSNLIPLSPQDNKTSKCLTPDIDELHI</sequence>
<protein>
    <submittedName>
        <fullName evidence="2">Uncharacterized protein</fullName>
    </submittedName>
</protein>
<evidence type="ECO:0000313" key="2">
    <source>
        <dbReference type="WBParaSite" id="nRc.2.0.1.t35201-RA"/>
    </source>
</evidence>
<evidence type="ECO:0000313" key="1">
    <source>
        <dbReference type="Proteomes" id="UP000887565"/>
    </source>
</evidence>
<proteinExistence type="predicted"/>
<organism evidence="1 2">
    <name type="scientific">Romanomermis culicivorax</name>
    <name type="common">Nematode worm</name>
    <dbReference type="NCBI Taxonomy" id="13658"/>
    <lineage>
        <taxon>Eukaryota</taxon>
        <taxon>Metazoa</taxon>
        <taxon>Ecdysozoa</taxon>
        <taxon>Nematoda</taxon>
        <taxon>Enoplea</taxon>
        <taxon>Dorylaimia</taxon>
        <taxon>Mermithida</taxon>
        <taxon>Mermithoidea</taxon>
        <taxon>Mermithidae</taxon>
        <taxon>Romanomermis</taxon>
    </lineage>
</organism>
<dbReference type="AlphaFoldDB" id="A0A915KAR1"/>
<keyword evidence="1" id="KW-1185">Reference proteome</keyword>
<dbReference type="WBParaSite" id="nRc.2.0.1.t35201-RA">
    <property type="protein sequence ID" value="nRc.2.0.1.t35201-RA"/>
    <property type="gene ID" value="nRc.2.0.1.g35201"/>
</dbReference>